<dbReference type="EMBL" id="JAFIQS020000004">
    <property type="protein sequence ID" value="KAH9482450.1"/>
    <property type="molecule type" value="Genomic_DNA"/>
</dbReference>
<evidence type="ECO:0000313" key="2">
    <source>
        <dbReference type="Proteomes" id="UP000664032"/>
    </source>
</evidence>
<keyword evidence="2" id="KW-1185">Reference proteome</keyword>
<reference evidence="1" key="1">
    <citation type="submission" date="2021-10" db="EMBL/GenBank/DDBJ databases">
        <title>Psilocybe cubensis genome.</title>
        <authorList>
            <person name="Mckernan K.J."/>
            <person name="Crawford S."/>
            <person name="Trippe A."/>
            <person name="Kane L.T."/>
            <person name="Mclaughlin S."/>
        </authorList>
    </citation>
    <scope>NUCLEOTIDE SEQUENCE</scope>
    <source>
        <strain evidence="1">MGC-MH-2018</strain>
    </source>
</reference>
<dbReference type="Proteomes" id="UP000664032">
    <property type="component" value="Unassembled WGS sequence"/>
</dbReference>
<sequence>MTILGIGVDLVHVPRITSILTRNHGDRFAARILSNEELSEWQSLGLVSISHRARFLAVRWSVKESTYKAMYPITRPSWKEVSYHGLSAQRQKPFVSYHPFRSENKEKIGSIHVSVSHDGDYVYSSVCIEAPMNLCRHTSP</sequence>
<organism evidence="1 2">
    <name type="scientific">Psilocybe cubensis</name>
    <name type="common">Psychedelic mushroom</name>
    <name type="synonym">Stropharia cubensis</name>
    <dbReference type="NCBI Taxonomy" id="181762"/>
    <lineage>
        <taxon>Eukaryota</taxon>
        <taxon>Fungi</taxon>
        <taxon>Dikarya</taxon>
        <taxon>Basidiomycota</taxon>
        <taxon>Agaricomycotina</taxon>
        <taxon>Agaricomycetes</taxon>
        <taxon>Agaricomycetidae</taxon>
        <taxon>Agaricales</taxon>
        <taxon>Agaricineae</taxon>
        <taxon>Strophariaceae</taxon>
        <taxon>Psilocybe</taxon>
    </lineage>
</organism>
<accession>A0ACB8H5I7</accession>
<proteinExistence type="predicted"/>
<gene>
    <name evidence="1" type="ORF">JR316_0004550</name>
</gene>
<comment type="caution">
    <text evidence="1">The sequence shown here is derived from an EMBL/GenBank/DDBJ whole genome shotgun (WGS) entry which is preliminary data.</text>
</comment>
<evidence type="ECO:0000313" key="1">
    <source>
        <dbReference type="EMBL" id="KAH9482450.1"/>
    </source>
</evidence>
<name>A0ACB8H5I7_PSICU</name>
<protein>
    <submittedName>
        <fullName evidence="1">Holo-[acyl-carrier-protein] synthase</fullName>
    </submittedName>
</protein>